<evidence type="ECO:0000256" key="2">
    <source>
        <dbReference type="ARBA" id="ARBA00022741"/>
    </source>
</evidence>
<dbReference type="GO" id="GO:0005525">
    <property type="term" value="F:GTP binding"/>
    <property type="evidence" value="ECO:0007669"/>
    <property type="project" value="UniProtKB-UniRule"/>
</dbReference>
<reference evidence="6 7" key="1">
    <citation type="journal article" date="2015" name="Front. Microbiol.">
        <title>Genome sequence of the plant growth promoting endophytic yeast Rhodotorula graminis WP1.</title>
        <authorList>
            <person name="Firrincieli A."/>
            <person name="Otillar R."/>
            <person name="Salamov A."/>
            <person name="Schmutz J."/>
            <person name="Khan Z."/>
            <person name="Redman R.S."/>
            <person name="Fleck N.D."/>
            <person name="Lindquist E."/>
            <person name="Grigoriev I.V."/>
            <person name="Doty S.L."/>
        </authorList>
    </citation>
    <scope>NUCLEOTIDE SEQUENCE [LARGE SCALE GENOMIC DNA]</scope>
    <source>
        <strain evidence="6 7">WP1</strain>
    </source>
</reference>
<dbReference type="Gene3D" id="3.30.450.190">
    <property type="match status" value="1"/>
</dbReference>
<sequence>MGKSGSGKTSMRAIIFKSQLAADTRRLGATIDVESSQIKFLGGLRLDLWDCGGQDSFMDSHLTAQSSTVFRAVHSLIYIFDAESTELLTSDTVYFLKCLRALQDQNPTSSAPQPPPSPASASAPSPTSTSAAVTSSAGNGNGGADDGGPTVFVLLHKMDLVPVDVQQSKLAEFEAEVTRKARESGYKGGLRFYGTSIWNETLYKAWSIVISHLMPSLSSLRSHLTSFLSLSSASEIVLFERTTFLVISSVTNEDDAKDTEWDERRFERISTMVKAFKLGCSKIRSPFSSLTITTPHYAAVLDALTPETYILVVAREPASIELNIRLARPHFAKLESIAVGR</sequence>
<dbReference type="OMA" id="LIPNMQD"/>
<dbReference type="GO" id="GO:0009267">
    <property type="term" value="P:cellular response to starvation"/>
    <property type="evidence" value="ECO:0007669"/>
    <property type="project" value="TreeGrafter"/>
</dbReference>
<keyword evidence="2 4" id="KW-0547">Nucleotide-binding</keyword>
<evidence type="ECO:0000256" key="5">
    <source>
        <dbReference type="SAM" id="MobiDB-lite"/>
    </source>
</evidence>
<dbReference type="InterPro" id="IPR027417">
    <property type="entry name" value="P-loop_NTPase"/>
</dbReference>
<dbReference type="Gene3D" id="3.40.50.300">
    <property type="entry name" value="P-loop containing nucleotide triphosphate hydrolases"/>
    <property type="match status" value="2"/>
</dbReference>
<evidence type="ECO:0000256" key="3">
    <source>
        <dbReference type="ARBA" id="ARBA00023134"/>
    </source>
</evidence>
<feature type="compositionally biased region" description="Low complexity" evidence="5">
    <location>
        <begin position="119"/>
        <end position="138"/>
    </location>
</feature>
<accession>A0A194S565</accession>
<dbReference type="Pfam" id="PF04670">
    <property type="entry name" value="Gtr1_RagA"/>
    <property type="match status" value="2"/>
</dbReference>
<dbReference type="OrthoDB" id="10020193at2759"/>
<dbReference type="GO" id="GO:1904263">
    <property type="term" value="P:positive regulation of TORC1 signaling"/>
    <property type="evidence" value="ECO:0007669"/>
    <property type="project" value="TreeGrafter"/>
</dbReference>
<evidence type="ECO:0000313" key="7">
    <source>
        <dbReference type="Proteomes" id="UP000053890"/>
    </source>
</evidence>
<dbReference type="InterPro" id="IPR006762">
    <property type="entry name" value="Gtr1_RagA"/>
</dbReference>
<dbReference type="GO" id="GO:1990131">
    <property type="term" value="C:Gtr1-Gtr2 GTPase complex"/>
    <property type="evidence" value="ECO:0007669"/>
    <property type="project" value="UniProtKB-UniRule"/>
</dbReference>
<protein>
    <recommendedName>
        <fullName evidence="4">GTP-binding protein</fullName>
    </recommendedName>
</protein>
<comment type="function">
    <text evidence="4">GTPase involved in activation of the TORC1 signaling pathway, which promotes growth and represses autophagy in nutrient-rich conditions.</text>
</comment>
<dbReference type="RefSeq" id="XP_018271776.1">
    <property type="nucleotide sequence ID" value="XM_018412979.1"/>
</dbReference>
<comment type="similarity">
    <text evidence="1 4">Belongs to the GTR/RAG GTP-binding protein family.</text>
</comment>
<dbReference type="GO" id="GO:0010507">
    <property type="term" value="P:negative regulation of autophagy"/>
    <property type="evidence" value="ECO:0007669"/>
    <property type="project" value="TreeGrafter"/>
</dbReference>
<keyword evidence="3 4" id="KW-0342">GTP-binding</keyword>
<dbReference type="SUPFAM" id="SSF52540">
    <property type="entry name" value="P-loop containing nucleoside triphosphate hydrolases"/>
    <property type="match status" value="1"/>
</dbReference>
<gene>
    <name evidence="6" type="ORF">RHOBADRAFT_31582</name>
</gene>
<comment type="subunit">
    <text evidence="4">Component of the GSE complex.</text>
</comment>
<dbReference type="GeneID" id="28973428"/>
<evidence type="ECO:0000313" key="6">
    <source>
        <dbReference type="EMBL" id="KPV75727.1"/>
    </source>
</evidence>
<dbReference type="Proteomes" id="UP000053890">
    <property type="component" value="Unassembled WGS sequence"/>
</dbReference>
<organism evidence="6 7">
    <name type="scientific">Rhodotorula graminis (strain WP1)</name>
    <dbReference type="NCBI Taxonomy" id="578459"/>
    <lineage>
        <taxon>Eukaryota</taxon>
        <taxon>Fungi</taxon>
        <taxon>Dikarya</taxon>
        <taxon>Basidiomycota</taxon>
        <taxon>Pucciniomycotina</taxon>
        <taxon>Microbotryomycetes</taxon>
        <taxon>Sporidiobolales</taxon>
        <taxon>Sporidiobolaceae</taxon>
        <taxon>Rhodotorula</taxon>
    </lineage>
</organism>
<dbReference type="GO" id="GO:0000329">
    <property type="term" value="C:fungal-type vacuole membrane"/>
    <property type="evidence" value="ECO:0007669"/>
    <property type="project" value="TreeGrafter"/>
</dbReference>
<dbReference type="AlphaFoldDB" id="A0A194S565"/>
<dbReference type="EMBL" id="KQ474077">
    <property type="protein sequence ID" value="KPV75727.1"/>
    <property type="molecule type" value="Genomic_DNA"/>
</dbReference>
<dbReference type="PANTHER" id="PTHR11259">
    <property type="entry name" value="RAS-RELATED GTP BINDING RAG/GTR YEAST"/>
    <property type="match status" value="1"/>
</dbReference>
<evidence type="ECO:0000256" key="1">
    <source>
        <dbReference type="ARBA" id="ARBA00007756"/>
    </source>
</evidence>
<proteinExistence type="inferred from homology"/>
<dbReference type="STRING" id="578459.A0A194S565"/>
<feature type="region of interest" description="Disordered" evidence="5">
    <location>
        <begin position="105"/>
        <end position="143"/>
    </location>
</feature>
<dbReference type="GO" id="GO:0005634">
    <property type="term" value="C:nucleus"/>
    <property type="evidence" value="ECO:0007669"/>
    <property type="project" value="TreeGrafter"/>
</dbReference>
<name>A0A194S565_RHOGW</name>
<dbReference type="PANTHER" id="PTHR11259:SF1">
    <property type="entry name" value="RAS-RELATED GTP-BINDING PROTEIN"/>
    <property type="match status" value="1"/>
</dbReference>
<keyword evidence="7" id="KW-1185">Reference proteome</keyword>
<evidence type="ECO:0000256" key="4">
    <source>
        <dbReference type="RuleBase" id="RU367014"/>
    </source>
</evidence>
<dbReference type="GO" id="GO:0003924">
    <property type="term" value="F:GTPase activity"/>
    <property type="evidence" value="ECO:0007669"/>
    <property type="project" value="UniProtKB-UniRule"/>
</dbReference>